<name>A0A0R0D6Z0_9GAMM</name>
<comment type="similarity">
    <text evidence="2">Belongs to the TonB family.</text>
</comment>
<organism evidence="12 13">
    <name type="scientific">Stenotrophomonas chelatiphaga</name>
    <dbReference type="NCBI Taxonomy" id="517011"/>
    <lineage>
        <taxon>Bacteria</taxon>
        <taxon>Pseudomonadati</taxon>
        <taxon>Pseudomonadota</taxon>
        <taxon>Gammaproteobacteria</taxon>
        <taxon>Lysobacterales</taxon>
        <taxon>Lysobacteraceae</taxon>
        <taxon>Stenotrophomonas</taxon>
    </lineage>
</organism>
<gene>
    <name evidence="12" type="ORF">ABB28_11515</name>
</gene>
<keyword evidence="9 10" id="KW-0472">Membrane</keyword>
<evidence type="ECO:0000256" key="10">
    <source>
        <dbReference type="SAM" id="Phobius"/>
    </source>
</evidence>
<keyword evidence="4" id="KW-1003">Cell membrane</keyword>
<dbReference type="Proteomes" id="UP000051386">
    <property type="component" value="Unassembled WGS sequence"/>
</dbReference>
<dbReference type="AlphaFoldDB" id="A0A0R0D6Z0"/>
<dbReference type="Gene3D" id="3.30.1150.10">
    <property type="match status" value="1"/>
</dbReference>
<dbReference type="InterPro" id="IPR051045">
    <property type="entry name" value="TonB-dependent_transducer"/>
</dbReference>
<dbReference type="SUPFAM" id="SSF74653">
    <property type="entry name" value="TolA/TonB C-terminal domain"/>
    <property type="match status" value="1"/>
</dbReference>
<evidence type="ECO:0000256" key="8">
    <source>
        <dbReference type="ARBA" id="ARBA00022989"/>
    </source>
</evidence>
<comment type="caution">
    <text evidence="12">The sequence shown here is derived from an EMBL/GenBank/DDBJ whole genome shotgun (WGS) entry which is preliminary data.</text>
</comment>
<evidence type="ECO:0000313" key="12">
    <source>
        <dbReference type="EMBL" id="KRG73267.1"/>
    </source>
</evidence>
<dbReference type="EMBL" id="LDJK01000050">
    <property type="protein sequence ID" value="KRG73267.1"/>
    <property type="molecule type" value="Genomic_DNA"/>
</dbReference>
<keyword evidence="3" id="KW-0813">Transport</keyword>
<dbReference type="Pfam" id="PF03544">
    <property type="entry name" value="TonB_C"/>
    <property type="match status" value="1"/>
</dbReference>
<protein>
    <submittedName>
        <fullName evidence="12">Energy transducer TonB</fullName>
    </submittedName>
</protein>
<keyword evidence="8 10" id="KW-1133">Transmembrane helix</keyword>
<evidence type="ECO:0000259" key="11">
    <source>
        <dbReference type="PROSITE" id="PS52015"/>
    </source>
</evidence>
<evidence type="ECO:0000256" key="7">
    <source>
        <dbReference type="ARBA" id="ARBA00022927"/>
    </source>
</evidence>
<dbReference type="RefSeq" id="WP_057508758.1">
    <property type="nucleotide sequence ID" value="NZ_LDJK01000050.1"/>
</dbReference>
<evidence type="ECO:0000313" key="13">
    <source>
        <dbReference type="Proteomes" id="UP000051386"/>
    </source>
</evidence>
<dbReference type="GO" id="GO:0031992">
    <property type="term" value="F:energy transducer activity"/>
    <property type="evidence" value="ECO:0007669"/>
    <property type="project" value="TreeGrafter"/>
</dbReference>
<evidence type="ECO:0000256" key="1">
    <source>
        <dbReference type="ARBA" id="ARBA00004383"/>
    </source>
</evidence>
<evidence type="ECO:0000256" key="6">
    <source>
        <dbReference type="ARBA" id="ARBA00022692"/>
    </source>
</evidence>
<sequence length="219" mass="23378">MVRTYPVVPLRFDPARIAAWSTAIALHVLAFMLLVIPAAYVAAPLPREAPQVRWITPDKPLPPTPVPPEVVQKVAPPQTVVKPQPTPLPTPTTVTEQVPAYAVPAAEPQPAPVPSVPLLTGTPTSSGPGVQLRYRSAPPPAYPVAALRGREQGTVLLRVEVSAEGRPTAVSIERSSGSRALDLAARQQVLRQWRFEPSMQDGVATSSVGLVPIEFSLPE</sequence>
<evidence type="ECO:0000256" key="4">
    <source>
        <dbReference type="ARBA" id="ARBA00022475"/>
    </source>
</evidence>
<dbReference type="InterPro" id="IPR037682">
    <property type="entry name" value="TonB_C"/>
</dbReference>
<keyword evidence="7" id="KW-0653">Protein transport</keyword>
<dbReference type="PROSITE" id="PS52015">
    <property type="entry name" value="TONB_CTD"/>
    <property type="match status" value="1"/>
</dbReference>
<evidence type="ECO:0000256" key="9">
    <source>
        <dbReference type="ARBA" id="ARBA00023136"/>
    </source>
</evidence>
<reference evidence="12 13" key="1">
    <citation type="submission" date="2015-05" db="EMBL/GenBank/DDBJ databases">
        <title>Genome sequencing and analysis of members of genus Stenotrophomonas.</title>
        <authorList>
            <person name="Patil P.P."/>
            <person name="Midha S."/>
            <person name="Patil P.B."/>
        </authorList>
    </citation>
    <scope>NUCLEOTIDE SEQUENCE [LARGE SCALE GENOMIC DNA]</scope>
    <source>
        <strain evidence="12 13">DSM 21508</strain>
    </source>
</reference>
<dbReference type="NCBIfam" id="TIGR01352">
    <property type="entry name" value="tonB_Cterm"/>
    <property type="match status" value="1"/>
</dbReference>
<dbReference type="GO" id="GO:0055085">
    <property type="term" value="P:transmembrane transport"/>
    <property type="evidence" value="ECO:0007669"/>
    <property type="project" value="InterPro"/>
</dbReference>
<feature type="domain" description="TonB C-terminal" evidence="11">
    <location>
        <begin position="127"/>
        <end position="219"/>
    </location>
</feature>
<accession>A0A0R0D6Z0</accession>
<dbReference type="GO" id="GO:0015031">
    <property type="term" value="P:protein transport"/>
    <property type="evidence" value="ECO:0007669"/>
    <property type="project" value="UniProtKB-KW"/>
</dbReference>
<keyword evidence="6 10" id="KW-0812">Transmembrane</keyword>
<proteinExistence type="inferred from homology"/>
<keyword evidence="13" id="KW-1185">Reference proteome</keyword>
<evidence type="ECO:0000256" key="3">
    <source>
        <dbReference type="ARBA" id="ARBA00022448"/>
    </source>
</evidence>
<feature type="transmembrane region" description="Helical" evidence="10">
    <location>
        <begin position="20"/>
        <end position="43"/>
    </location>
</feature>
<comment type="subcellular location">
    <subcellularLocation>
        <location evidence="1">Cell inner membrane</location>
        <topology evidence="1">Single-pass membrane protein</topology>
        <orientation evidence="1">Periplasmic side</orientation>
    </subcellularLocation>
</comment>
<dbReference type="PANTHER" id="PTHR33446">
    <property type="entry name" value="PROTEIN TONB-RELATED"/>
    <property type="match status" value="1"/>
</dbReference>
<evidence type="ECO:0000256" key="5">
    <source>
        <dbReference type="ARBA" id="ARBA00022519"/>
    </source>
</evidence>
<evidence type="ECO:0000256" key="2">
    <source>
        <dbReference type="ARBA" id="ARBA00006555"/>
    </source>
</evidence>
<dbReference type="GO" id="GO:0098797">
    <property type="term" value="C:plasma membrane protein complex"/>
    <property type="evidence" value="ECO:0007669"/>
    <property type="project" value="TreeGrafter"/>
</dbReference>
<keyword evidence="5" id="KW-0997">Cell inner membrane</keyword>
<dbReference type="InterPro" id="IPR006260">
    <property type="entry name" value="TonB/TolA_C"/>
</dbReference>
<dbReference type="PANTHER" id="PTHR33446:SF2">
    <property type="entry name" value="PROTEIN TONB"/>
    <property type="match status" value="1"/>
</dbReference>
<dbReference type="PATRIC" id="fig|517011.3.peg.2201"/>